<evidence type="ECO:0000259" key="1">
    <source>
        <dbReference type="Pfam" id="PF20033"/>
    </source>
</evidence>
<organism evidence="2 3">
    <name type="scientific">Algoriphagus winogradskyi</name>
    <dbReference type="NCBI Taxonomy" id="237017"/>
    <lineage>
        <taxon>Bacteria</taxon>
        <taxon>Pseudomonadati</taxon>
        <taxon>Bacteroidota</taxon>
        <taxon>Cytophagia</taxon>
        <taxon>Cytophagales</taxon>
        <taxon>Cyclobacteriaceae</taxon>
        <taxon>Algoriphagus</taxon>
    </lineage>
</organism>
<accession>A0ABY1NY67</accession>
<proteinExistence type="predicted"/>
<dbReference type="Pfam" id="PF20033">
    <property type="entry name" value="DUF6438"/>
    <property type="match status" value="1"/>
</dbReference>
<dbReference type="RefSeq" id="WP_283412897.1">
    <property type="nucleotide sequence ID" value="NZ_FXUA01000003.1"/>
</dbReference>
<reference evidence="2 3" key="1">
    <citation type="submission" date="2017-05" db="EMBL/GenBank/DDBJ databases">
        <authorList>
            <person name="Varghese N."/>
            <person name="Submissions S."/>
        </authorList>
    </citation>
    <scope>NUCLEOTIDE SEQUENCE [LARGE SCALE GENOMIC DNA]</scope>
    <source>
        <strain evidence="2 3">DSM 15360</strain>
    </source>
</reference>
<feature type="domain" description="DUF6438" evidence="1">
    <location>
        <begin position="55"/>
        <end position="159"/>
    </location>
</feature>
<keyword evidence="3" id="KW-1185">Reference proteome</keyword>
<name>A0ABY1NY67_9BACT</name>
<evidence type="ECO:0000313" key="2">
    <source>
        <dbReference type="EMBL" id="SMP21916.1"/>
    </source>
</evidence>
<sequence length="191" mass="21975">MRYAFLITFTLLAQLTFGKVNSSKENSTTEKQALGFTFGPPENKTFIDSTFNFTKLIFHTSTCYGNCPVMHLEISEDRTVKFSGNYFKDENFYEIDSARSGNFTGQLPEEIYNELIELIIQSNLPTENNTSENILCCDGAVKTIILYQNGVRKYYKAMVEAKPMKELISYLYTFPEKLELTAADENFRFEK</sequence>
<comment type="caution">
    <text evidence="2">The sequence shown here is derived from an EMBL/GenBank/DDBJ whole genome shotgun (WGS) entry which is preliminary data.</text>
</comment>
<dbReference type="Proteomes" id="UP001157915">
    <property type="component" value="Unassembled WGS sequence"/>
</dbReference>
<protein>
    <recommendedName>
        <fullName evidence="1">DUF6438 domain-containing protein</fullName>
    </recommendedName>
</protein>
<evidence type="ECO:0000313" key="3">
    <source>
        <dbReference type="Proteomes" id="UP001157915"/>
    </source>
</evidence>
<dbReference type="InterPro" id="IPR045497">
    <property type="entry name" value="DUF6438"/>
</dbReference>
<dbReference type="EMBL" id="FXUA01000003">
    <property type="protein sequence ID" value="SMP21916.1"/>
    <property type="molecule type" value="Genomic_DNA"/>
</dbReference>
<gene>
    <name evidence="2" type="ORF">SAMN06265367_103381</name>
</gene>